<protein>
    <submittedName>
        <fullName evidence="8">FUSC family protein</fullName>
    </submittedName>
</protein>
<evidence type="ECO:0000313" key="8">
    <source>
        <dbReference type="EMBL" id="GAA4912971.1"/>
    </source>
</evidence>
<keyword evidence="4 5" id="KW-0472">Membrane</keyword>
<organism evidence="8 9">
    <name type="scientific">Mucilaginibacter defluvii</name>
    <dbReference type="NCBI Taxonomy" id="1196019"/>
    <lineage>
        <taxon>Bacteria</taxon>
        <taxon>Pseudomonadati</taxon>
        <taxon>Bacteroidota</taxon>
        <taxon>Sphingobacteriia</taxon>
        <taxon>Sphingobacteriales</taxon>
        <taxon>Sphingobacteriaceae</taxon>
        <taxon>Mucilaginibacter</taxon>
    </lineage>
</organism>
<comment type="subcellular location">
    <subcellularLocation>
        <location evidence="1">Membrane</location>
        <topology evidence="1">Multi-pass membrane protein</topology>
    </subcellularLocation>
</comment>
<feature type="transmembrane region" description="Helical" evidence="5">
    <location>
        <begin position="434"/>
        <end position="451"/>
    </location>
</feature>
<feature type="transmembrane region" description="Helical" evidence="5">
    <location>
        <begin position="92"/>
        <end position="113"/>
    </location>
</feature>
<proteinExistence type="predicted"/>
<evidence type="ECO:0000313" key="9">
    <source>
        <dbReference type="Proteomes" id="UP001501436"/>
    </source>
</evidence>
<accession>A0ABP9FRD3</accession>
<comment type="caution">
    <text evidence="8">The sequence shown here is derived from an EMBL/GenBank/DDBJ whole genome shotgun (WGS) entry which is preliminary data.</text>
</comment>
<feature type="transmembrane region" description="Helical" evidence="5">
    <location>
        <begin position="21"/>
        <end position="38"/>
    </location>
</feature>
<evidence type="ECO:0000259" key="6">
    <source>
        <dbReference type="Pfam" id="PF12805"/>
    </source>
</evidence>
<keyword evidence="3 5" id="KW-1133">Transmembrane helix</keyword>
<feature type="transmembrane region" description="Helical" evidence="5">
    <location>
        <begin position="69"/>
        <end position="86"/>
    </location>
</feature>
<evidence type="ECO:0000256" key="5">
    <source>
        <dbReference type="SAM" id="Phobius"/>
    </source>
</evidence>
<dbReference type="Pfam" id="PF13515">
    <property type="entry name" value="FUSC_2"/>
    <property type="match status" value="1"/>
</dbReference>
<gene>
    <name evidence="8" type="ORF">GCM10023313_15230</name>
</gene>
<reference evidence="9" key="1">
    <citation type="journal article" date="2019" name="Int. J. Syst. Evol. Microbiol.">
        <title>The Global Catalogue of Microorganisms (GCM) 10K type strain sequencing project: providing services to taxonomists for standard genome sequencing and annotation.</title>
        <authorList>
            <consortium name="The Broad Institute Genomics Platform"/>
            <consortium name="The Broad Institute Genome Sequencing Center for Infectious Disease"/>
            <person name="Wu L."/>
            <person name="Ma J."/>
        </authorList>
    </citation>
    <scope>NUCLEOTIDE SEQUENCE [LARGE SCALE GENOMIC DNA]</scope>
    <source>
        <strain evidence="9">JCM 18283</strain>
    </source>
</reference>
<evidence type="ECO:0000259" key="7">
    <source>
        <dbReference type="Pfam" id="PF13515"/>
    </source>
</evidence>
<dbReference type="Pfam" id="PF12805">
    <property type="entry name" value="FUSC-like"/>
    <property type="match status" value="1"/>
</dbReference>
<feature type="transmembrane region" description="Helical" evidence="5">
    <location>
        <begin position="413"/>
        <end position="429"/>
    </location>
</feature>
<feature type="domain" description="Integral membrane bound transporter" evidence="7">
    <location>
        <begin position="353"/>
        <end position="475"/>
    </location>
</feature>
<dbReference type="EMBL" id="BAABJI010000002">
    <property type="protein sequence ID" value="GAA4912971.1"/>
    <property type="molecule type" value="Genomic_DNA"/>
</dbReference>
<sequence length="654" mass="74225">MGLGALNVGLTETAGTAADKRISLLISIPLSFIVSFMVAYSWPYFMLFTVVFAVIIFICSMLTVYGVRFSVLGISLIGLAIFTWGLKPVDSLTFALYIMGGSVWYYAVNYLYITLWPLRSLKHAIAECLAATAEFLEAKAPFYDVNVPLDISYKKLLALHVRINDKQELVRNLLIRDEQAMQANNSKGQELLKITECAIDLYDQITAIHYDYEFVRENFRINGILELVKNVIKLQSQELYAVGDALQTNKRAVTKTNYRANLQLYLDRLQYITDREDDKHVPMLIKLKHNIERIDDYINEIKTGLFKENVDIEYAHFVSVQDLSFASIKKNLNLKSPVFRFALRFTTSSIFGLVVSHLLNWGEYNYWVLLTILVIMRPSFYITQKRNKQRLLGSLAGIVIGFSILLLVKQQDLLGTIAIIFLVGFLTFLRTQYLVAVVFISAMIVIYLNIYTGGNGTIVIERIYDTLLGCLIAFAGAYLFPVWENKRLGFYIKQVLQANINYLEKLIEATRNVPLDITSYKLARKSVYTSLAGLANAFAGMQSEPGFRKEQGAGVHRFQILNMKLSSMITSHFSVFKLPDAGLNIETQVKHIQASIALLQHKLQKDADSLNWSYPQDTDIVPKQFNKVSDDQDGGTLLLQLAREINQCNVPDLR</sequence>
<dbReference type="InterPro" id="IPR032692">
    <property type="entry name" value="YccS_N"/>
</dbReference>
<feature type="domain" description="Integral membrane protein YccS N-terminal" evidence="6">
    <location>
        <begin position="25"/>
        <end position="296"/>
    </location>
</feature>
<evidence type="ECO:0000256" key="4">
    <source>
        <dbReference type="ARBA" id="ARBA00023136"/>
    </source>
</evidence>
<feature type="transmembrane region" description="Helical" evidence="5">
    <location>
        <begin position="44"/>
        <end position="62"/>
    </location>
</feature>
<name>A0ABP9FRD3_9SPHI</name>
<dbReference type="InterPro" id="IPR049453">
    <property type="entry name" value="Memb_transporter_dom"/>
</dbReference>
<dbReference type="Proteomes" id="UP001501436">
    <property type="component" value="Unassembled WGS sequence"/>
</dbReference>
<feature type="transmembrane region" description="Helical" evidence="5">
    <location>
        <begin position="390"/>
        <end position="407"/>
    </location>
</feature>
<keyword evidence="2 5" id="KW-0812">Transmembrane</keyword>
<evidence type="ECO:0000256" key="1">
    <source>
        <dbReference type="ARBA" id="ARBA00004141"/>
    </source>
</evidence>
<evidence type="ECO:0000256" key="3">
    <source>
        <dbReference type="ARBA" id="ARBA00022989"/>
    </source>
</evidence>
<feature type="transmembrane region" description="Helical" evidence="5">
    <location>
        <begin position="463"/>
        <end position="483"/>
    </location>
</feature>
<evidence type="ECO:0000256" key="2">
    <source>
        <dbReference type="ARBA" id="ARBA00022692"/>
    </source>
</evidence>
<keyword evidence="9" id="KW-1185">Reference proteome</keyword>